<evidence type="ECO:0000256" key="3">
    <source>
        <dbReference type="ARBA" id="ARBA00022475"/>
    </source>
</evidence>
<reference evidence="10 11" key="1">
    <citation type="submission" date="2018-05" db="EMBL/GenBank/DDBJ databases">
        <title>Pararhodobacter marina sp. nov., isolated from deep-sea water of the Indian Ocean.</title>
        <authorList>
            <person name="Lai Q.Sr."/>
            <person name="Liu X."/>
            <person name="Shao Z."/>
        </authorList>
    </citation>
    <scope>NUCLEOTIDE SEQUENCE [LARGE SCALE GENOMIC DNA]</scope>
    <source>
        <strain evidence="10 11">CIC4N-9</strain>
    </source>
</reference>
<keyword evidence="5" id="KW-0029">Amino-acid transport</keyword>
<evidence type="ECO:0000256" key="6">
    <source>
        <dbReference type="ARBA" id="ARBA00022989"/>
    </source>
</evidence>
<dbReference type="AlphaFoldDB" id="A0A2U2CI52"/>
<evidence type="ECO:0000256" key="2">
    <source>
        <dbReference type="ARBA" id="ARBA00022448"/>
    </source>
</evidence>
<evidence type="ECO:0000313" key="10">
    <source>
        <dbReference type="EMBL" id="PWE31573.1"/>
    </source>
</evidence>
<sequence>MSPALELFSQLTVNGIAVGAIYALVAMGIVLIHKATEVLNFAHGDLLVLSAFSAWALIAGAGMPFWLVLPLVAAGVGILAYGMDAVIVRRIAGQPQFAGVMLTIALAFMLRGLVQMVFGTDSQSYDTPWTGGSVRILGVTVADLSLVIMAAVFLIAALLWVFFRKTRLGIAMQAASQNQLAAHLNGVRVKRLNSLVWALAGVTAAVAGIFLAPLTLVDTALWLITLKALAAIVLGGFGSLPGAVLGGILIGLIEQYAGVYLPDGFKDIAAYLVLIAVLILKPNGLMGDAHGRRV</sequence>
<dbReference type="PANTHER" id="PTHR11795">
    <property type="entry name" value="BRANCHED-CHAIN AMINO ACID TRANSPORT SYSTEM PERMEASE PROTEIN LIVH"/>
    <property type="match status" value="1"/>
</dbReference>
<keyword evidence="4 9" id="KW-0812">Transmembrane</keyword>
<keyword evidence="11" id="KW-1185">Reference proteome</keyword>
<feature type="transmembrane region" description="Helical" evidence="9">
    <location>
        <begin position="195"/>
        <end position="214"/>
    </location>
</feature>
<dbReference type="EMBL" id="QEYD01000001">
    <property type="protein sequence ID" value="PWE31573.1"/>
    <property type="molecule type" value="Genomic_DNA"/>
</dbReference>
<dbReference type="RefSeq" id="WP_109531374.1">
    <property type="nucleotide sequence ID" value="NZ_QEYD01000001.1"/>
</dbReference>
<evidence type="ECO:0000256" key="7">
    <source>
        <dbReference type="ARBA" id="ARBA00023136"/>
    </source>
</evidence>
<feature type="transmembrane region" description="Helical" evidence="9">
    <location>
        <begin position="134"/>
        <end position="163"/>
    </location>
</feature>
<keyword evidence="3" id="KW-1003">Cell membrane</keyword>
<feature type="transmembrane region" description="Helical" evidence="9">
    <location>
        <begin position="12"/>
        <end position="32"/>
    </location>
</feature>
<evidence type="ECO:0000313" key="11">
    <source>
        <dbReference type="Proteomes" id="UP000244940"/>
    </source>
</evidence>
<comment type="caution">
    <text evidence="10">The sequence shown here is derived from an EMBL/GenBank/DDBJ whole genome shotgun (WGS) entry which is preliminary data.</text>
</comment>
<feature type="transmembrane region" description="Helical" evidence="9">
    <location>
        <begin position="64"/>
        <end position="83"/>
    </location>
</feature>
<keyword evidence="7 9" id="KW-0472">Membrane</keyword>
<evidence type="ECO:0000256" key="9">
    <source>
        <dbReference type="SAM" id="Phobius"/>
    </source>
</evidence>
<dbReference type="GO" id="GO:0022857">
    <property type="term" value="F:transmembrane transporter activity"/>
    <property type="evidence" value="ECO:0007669"/>
    <property type="project" value="InterPro"/>
</dbReference>
<comment type="similarity">
    <text evidence="8">Belongs to the binding-protein-dependent transport system permease family. LivHM subfamily.</text>
</comment>
<dbReference type="Pfam" id="PF02653">
    <property type="entry name" value="BPD_transp_2"/>
    <property type="match status" value="1"/>
</dbReference>
<dbReference type="CDD" id="cd06582">
    <property type="entry name" value="TM_PBP1_LivH_like"/>
    <property type="match status" value="1"/>
</dbReference>
<comment type="subcellular location">
    <subcellularLocation>
        <location evidence="1">Cell membrane</location>
        <topology evidence="1">Multi-pass membrane protein</topology>
    </subcellularLocation>
</comment>
<feature type="transmembrane region" description="Helical" evidence="9">
    <location>
        <begin position="95"/>
        <end position="114"/>
    </location>
</feature>
<dbReference type="Proteomes" id="UP000244940">
    <property type="component" value="Unassembled WGS sequence"/>
</dbReference>
<feature type="transmembrane region" description="Helical" evidence="9">
    <location>
        <begin position="39"/>
        <end position="58"/>
    </location>
</feature>
<dbReference type="InterPro" id="IPR052157">
    <property type="entry name" value="BCAA_transport_permease"/>
</dbReference>
<dbReference type="GeneID" id="94363400"/>
<evidence type="ECO:0000256" key="4">
    <source>
        <dbReference type="ARBA" id="ARBA00022692"/>
    </source>
</evidence>
<evidence type="ECO:0000256" key="8">
    <source>
        <dbReference type="ARBA" id="ARBA00037998"/>
    </source>
</evidence>
<accession>A0A2U2CI52</accession>
<dbReference type="GO" id="GO:0005886">
    <property type="term" value="C:plasma membrane"/>
    <property type="evidence" value="ECO:0007669"/>
    <property type="project" value="UniProtKB-SubCell"/>
</dbReference>
<keyword evidence="6 9" id="KW-1133">Transmembrane helix</keyword>
<dbReference type="GO" id="GO:0006865">
    <property type="term" value="P:amino acid transport"/>
    <property type="evidence" value="ECO:0007669"/>
    <property type="project" value="UniProtKB-KW"/>
</dbReference>
<gene>
    <name evidence="10" type="ORF">C4N9_00725</name>
</gene>
<protein>
    <submittedName>
        <fullName evidence="10">Branched-chain amino acid ABC transporter permease</fullName>
    </submittedName>
</protein>
<dbReference type="OrthoDB" id="9810089at2"/>
<dbReference type="PANTHER" id="PTHR11795:SF451">
    <property type="entry name" value="ABC TRANSPORTER PERMEASE PROTEIN"/>
    <property type="match status" value="1"/>
</dbReference>
<feature type="transmembrane region" description="Helical" evidence="9">
    <location>
        <begin position="268"/>
        <end position="286"/>
    </location>
</feature>
<name>A0A2U2CI52_9RHOB</name>
<evidence type="ECO:0000256" key="1">
    <source>
        <dbReference type="ARBA" id="ARBA00004651"/>
    </source>
</evidence>
<evidence type="ECO:0000256" key="5">
    <source>
        <dbReference type="ARBA" id="ARBA00022970"/>
    </source>
</evidence>
<dbReference type="InterPro" id="IPR001851">
    <property type="entry name" value="ABC_transp_permease"/>
</dbReference>
<organism evidence="10 11">
    <name type="scientific">Pararhodobacter marinus</name>
    <dbReference type="NCBI Taxonomy" id="2184063"/>
    <lineage>
        <taxon>Bacteria</taxon>
        <taxon>Pseudomonadati</taxon>
        <taxon>Pseudomonadota</taxon>
        <taxon>Alphaproteobacteria</taxon>
        <taxon>Rhodobacterales</taxon>
        <taxon>Paracoccaceae</taxon>
        <taxon>Pararhodobacter</taxon>
    </lineage>
</organism>
<proteinExistence type="inferred from homology"/>
<keyword evidence="2" id="KW-0813">Transport</keyword>